<evidence type="ECO:0008006" key="11">
    <source>
        <dbReference type="Google" id="ProtNLM"/>
    </source>
</evidence>
<dbReference type="AlphaFoldDB" id="A0A9P4S672"/>
<keyword evidence="4 8" id="KW-0472">Membrane</keyword>
<evidence type="ECO:0000256" key="5">
    <source>
        <dbReference type="ARBA" id="ARBA00023242"/>
    </source>
</evidence>
<evidence type="ECO:0000313" key="10">
    <source>
        <dbReference type="Proteomes" id="UP000799429"/>
    </source>
</evidence>
<evidence type="ECO:0000256" key="8">
    <source>
        <dbReference type="SAM" id="Phobius"/>
    </source>
</evidence>
<reference evidence="9" key="1">
    <citation type="journal article" date="2020" name="Stud. Mycol.">
        <title>101 Dothideomycetes genomes: a test case for predicting lifestyles and emergence of pathogens.</title>
        <authorList>
            <person name="Haridas S."/>
            <person name="Albert R."/>
            <person name="Binder M."/>
            <person name="Bloem J."/>
            <person name="Labutti K."/>
            <person name="Salamov A."/>
            <person name="Andreopoulos B."/>
            <person name="Baker S."/>
            <person name="Barry K."/>
            <person name="Bills G."/>
            <person name="Bluhm B."/>
            <person name="Cannon C."/>
            <person name="Castanera R."/>
            <person name="Culley D."/>
            <person name="Daum C."/>
            <person name="Ezra D."/>
            <person name="Gonzalez J."/>
            <person name="Henrissat B."/>
            <person name="Kuo A."/>
            <person name="Liang C."/>
            <person name="Lipzen A."/>
            <person name="Lutzoni F."/>
            <person name="Magnuson J."/>
            <person name="Mondo S."/>
            <person name="Nolan M."/>
            <person name="Ohm R."/>
            <person name="Pangilinan J."/>
            <person name="Park H.-J."/>
            <person name="Ramirez L."/>
            <person name="Alfaro M."/>
            <person name="Sun H."/>
            <person name="Tritt A."/>
            <person name="Yoshinaga Y."/>
            <person name="Zwiers L.-H."/>
            <person name="Turgeon B."/>
            <person name="Goodwin S."/>
            <person name="Spatafora J."/>
            <person name="Crous P."/>
            <person name="Grigoriev I."/>
        </authorList>
    </citation>
    <scope>NUCLEOTIDE SEQUENCE</scope>
    <source>
        <strain evidence="9">CBS 101060</strain>
    </source>
</reference>
<evidence type="ECO:0000256" key="2">
    <source>
        <dbReference type="ARBA" id="ARBA00022692"/>
    </source>
</evidence>
<comment type="caution">
    <text evidence="9">The sequence shown here is derived from an EMBL/GenBank/DDBJ whole genome shotgun (WGS) entry which is preliminary data.</text>
</comment>
<evidence type="ECO:0000256" key="1">
    <source>
        <dbReference type="ARBA" id="ARBA00004126"/>
    </source>
</evidence>
<keyword evidence="2 8" id="KW-0812">Transmembrane</keyword>
<evidence type="ECO:0000256" key="7">
    <source>
        <dbReference type="SAM" id="MobiDB-lite"/>
    </source>
</evidence>
<dbReference type="OrthoDB" id="77878at2759"/>
<dbReference type="EMBL" id="MU006103">
    <property type="protein sequence ID" value="KAF2836635.1"/>
    <property type="molecule type" value="Genomic_DNA"/>
</dbReference>
<keyword evidence="5" id="KW-0539">Nucleus</keyword>
<keyword evidence="3 8" id="KW-1133">Transmembrane helix</keyword>
<proteinExistence type="predicted"/>
<organism evidence="9 10">
    <name type="scientific">Patellaria atrata CBS 101060</name>
    <dbReference type="NCBI Taxonomy" id="1346257"/>
    <lineage>
        <taxon>Eukaryota</taxon>
        <taxon>Fungi</taxon>
        <taxon>Dikarya</taxon>
        <taxon>Ascomycota</taxon>
        <taxon>Pezizomycotina</taxon>
        <taxon>Dothideomycetes</taxon>
        <taxon>Dothideomycetes incertae sedis</taxon>
        <taxon>Patellariales</taxon>
        <taxon>Patellariaceae</taxon>
        <taxon>Patellaria</taxon>
    </lineage>
</organism>
<gene>
    <name evidence="9" type="ORF">M501DRAFT_1033713</name>
</gene>
<protein>
    <recommendedName>
        <fullName evidence="11">Indole-diterpene biosynthesis protein PaxU</fullName>
    </recommendedName>
</protein>
<dbReference type="Proteomes" id="UP000799429">
    <property type="component" value="Unassembled WGS sequence"/>
</dbReference>
<dbReference type="InterPro" id="IPR008547">
    <property type="entry name" value="DUF829_TMEM53"/>
</dbReference>
<sequence length="320" mass="35809">MLNIRPITISTYKAPLPNSPQPSSKNAFKAAKMQSESEPVIDKETPPIFSKLAPRISLSTHALPFPYTTGYAKIAPHSRILLIKSAVPILISTYPTQWEAIKPHRTSRPGCNGKKGSAGATLVKPRIVIHTFSNGGTNSAARLLIVLSRQLQAPLPLAGIICDSGPVKRTYWKSYKSMLFSLPKGFLASLLGPLAIHFILVVLFSSIAAGRYDRTEDIIRHTLLRKKMVDCRNICYIFSKSDKMVEWEDVISHTDEARGRGWLVNEICFNDTTHCNHVSKHAEQYFRAMKSVWEDHSMSLCELHRRISTQQVKLVIDTSS</sequence>
<dbReference type="Pfam" id="PF05705">
    <property type="entry name" value="DUF829"/>
    <property type="match status" value="1"/>
</dbReference>
<evidence type="ECO:0000313" key="9">
    <source>
        <dbReference type="EMBL" id="KAF2836635.1"/>
    </source>
</evidence>
<dbReference type="PANTHER" id="PTHR12265:SF30">
    <property type="entry name" value="TRANSMEMBRANE PROTEIN 53"/>
    <property type="match status" value="1"/>
</dbReference>
<evidence type="ECO:0000256" key="3">
    <source>
        <dbReference type="ARBA" id="ARBA00022989"/>
    </source>
</evidence>
<keyword evidence="10" id="KW-1185">Reference proteome</keyword>
<dbReference type="PANTHER" id="PTHR12265">
    <property type="entry name" value="TRANSMEMBRANE PROTEIN 53"/>
    <property type="match status" value="1"/>
</dbReference>
<dbReference type="GO" id="GO:0031965">
    <property type="term" value="C:nuclear membrane"/>
    <property type="evidence" value="ECO:0007669"/>
    <property type="project" value="UniProtKB-SubCell"/>
</dbReference>
<feature type="transmembrane region" description="Helical" evidence="8">
    <location>
        <begin position="186"/>
        <end position="210"/>
    </location>
</feature>
<evidence type="ECO:0000256" key="4">
    <source>
        <dbReference type="ARBA" id="ARBA00023136"/>
    </source>
</evidence>
<name>A0A9P4S672_9PEZI</name>
<evidence type="ECO:0000256" key="6">
    <source>
        <dbReference type="ARBA" id="ARBA00037847"/>
    </source>
</evidence>
<comment type="subcellular location">
    <subcellularLocation>
        <location evidence="6">Endomembrane system</location>
        <topology evidence="6">Single-pass membrane protein</topology>
    </subcellularLocation>
    <subcellularLocation>
        <location evidence="1">Nucleus membrane</location>
    </subcellularLocation>
</comment>
<accession>A0A9P4S672</accession>
<feature type="region of interest" description="Disordered" evidence="7">
    <location>
        <begin position="13"/>
        <end position="40"/>
    </location>
</feature>